<name>A0ABW2KG17_9ACTN</name>
<evidence type="ECO:0000313" key="1">
    <source>
        <dbReference type="EMBL" id="MFC7328050.1"/>
    </source>
</evidence>
<gene>
    <name evidence="1" type="ORF">ACFQRF_09885</name>
</gene>
<reference evidence="2" key="1">
    <citation type="journal article" date="2019" name="Int. J. Syst. Evol. Microbiol.">
        <title>The Global Catalogue of Microorganisms (GCM) 10K type strain sequencing project: providing services to taxonomists for standard genome sequencing and annotation.</title>
        <authorList>
            <consortium name="The Broad Institute Genomics Platform"/>
            <consortium name="The Broad Institute Genome Sequencing Center for Infectious Disease"/>
            <person name="Wu L."/>
            <person name="Ma J."/>
        </authorList>
    </citation>
    <scope>NUCLEOTIDE SEQUENCE [LARGE SCALE GENOMIC DNA]</scope>
    <source>
        <strain evidence="2">CGMCC 4.7382</strain>
    </source>
</reference>
<protein>
    <submittedName>
        <fullName evidence="1">Uncharacterized protein</fullName>
    </submittedName>
</protein>
<sequence length="82" mass="8969">MSDRRSRVTIREIRDLLQMIRDRHNAAKPLSPAEEVALLRRKAEVLSRIAADSDDLAAHEAAREACAELGAAIKRHLSGGAA</sequence>
<proteinExistence type="predicted"/>
<organism evidence="1 2">
    <name type="scientific">Marinactinospora rubrisoli</name>
    <dbReference type="NCBI Taxonomy" id="2715399"/>
    <lineage>
        <taxon>Bacteria</taxon>
        <taxon>Bacillati</taxon>
        <taxon>Actinomycetota</taxon>
        <taxon>Actinomycetes</taxon>
        <taxon>Streptosporangiales</taxon>
        <taxon>Nocardiopsidaceae</taxon>
        <taxon>Marinactinospora</taxon>
    </lineage>
</organism>
<evidence type="ECO:0000313" key="2">
    <source>
        <dbReference type="Proteomes" id="UP001596540"/>
    </source>
</evidence>
<accession>A0ABW2KG17</accession>
<keyword evidence="2" id="KW-1185">Reference proteome</keyword>
<dbReference type="Proteomes" id="UP001596540">
    <property type="component" value="Unassembled WGS sequence"/>
</dbReference>
<dbReference type="RefSeq" id="WP_379870669.1">
    <property type="nucleotide sequence ID" value="NZ_JBHTBH010000004.1"/>
</dbReference>
<comment type="caution">
    <text evidence="1">The sequence shown here is derived from an EMBL/GenBank/DDBJ whole genome shotgun (WGS) entry which is preliminary data.</text>
</comment>
<dbReference type="EMBL" id="JBHTBH010000004">
    <property type="protein sequence ID" value="MFC7328050.1"/>
    <property type="molecule type" value="Genomic_DNA"/>
</dbReference>